<keyword evidence="3" id="KW-1185">Reference proteome</keyword>
<reference evidence="2" key="1">
    <citation type="submission" date="2019-10" db="EMBL/GenBank/DDBJ databases">
        <authorList>
            <consortium name="DOE Joint Genome Institute"/>
            <person name="Kuo A."/>
            <person name="Miyauchi S."/>
            <person name="Kiss E."/>
            <person name="Drula E."/>
            <person name="Kohler A."/>
            <person name="Sanchez-Garcia M."/>
            <person name="Andreopoulos B."/>
            <person name="Barry K.W."/>
            <person name="Bonito G."/>
            <person name="Buee M."/>
            <person name="Carver A."/>
            <person name="Chen C."/>
            <person name="Cichocki N."/>
            <person name="Clum A."/>
            <person name="Culley D."/>
            <person name="Crous P.W."/>
            <person name="Fauchery L."/>
            <person name="Girlanda M."/>
            <person name="Hayes R."/>
            <person name="Keri Z."/>
            <person name="LaButti K."/>
            <person name="Lipzen A."/>
            <person name="Lombard V."/>
            <person name="Magnuson J."/>
            <person name="Maillard F."/>
            <person name="Morin E."/>
            <person name="Murat C."/>
            <person name="Nolan M."/>
            <person name="Ohm R."/>
            <person name="Pangilinan J."/>
            <person name="Pereira M."/>
            <person name="Perotto S."/>
            <person name="Peter M."/>
            <person name="Riley R."/>
            <person name="Sitrit Y."/>
            <person name="Stielow B."/>
            <person name="Szollosi G."/>
            <person name="Zifcakova L."/>
            <person name="Stursova M."/>
            <person name="Spatafora J.W."/>
            <person name="Tedersoo L."/>
            <person name="Vaario L.-M."/>
            <person name="Yamada A."/>
            <person name="Yan M."/>
            <person name="Wang P."/>
            <person name="Xu J."/>
            <person name="Bruns T."/>
            <person name="Baldrian P."/>
            <person name="Vilgalys R."/>
            <person name="Henrissat B."/>
            <person name="Grigoriev I.V."/>
            <person name="Hibbett D."/>
            <person name="Nagy L.G."/>
            <person name="Martin F.M."/>
        </authorList>
    </citation>
    <scope>NUCLEOTIDE SEQUENCE</scope>
    <source>
        <strain evidence="2">BED1</strain>
    </source>
</reference>
<dbReference type="EMBL" id="WHUW01000027">
    <property type="protein sequence ID" value="KAF8434767.1"/>
    <property type="molecule type" value="Genomic_DNA"/>
</dbReference>
<feature type="region of interest" description="Disordered" evidence="1">
    <location>
        <begin position="1"/>
        <end position="40"/>
    </location>
</feature>
<feature type="compositionally biased region" description="Polar residues" evidence="1">
    <location>
        <begin position="13"/>
        <end position="26"/>
    </location>
</feature>
<accession>A0AAD4BMC3</accession>
<gene>
    <name evidence="2" type="ORF">L210DRAFT_3613773</name>
</gene>
<sequence>MHDAEVADIGSRGSDNMSVDSRQPTANAAPDSFKTEYHPKSGRATEYESFSCYGQQSFPPSLPDDTPWAPFLSRLDFEIAELTHQSAMSKDQVDHLLKLIWSISDSQGKSGFTLRSHNDVTKAWSRVASRLTPLQENTISVPYKQETLEFEVYTRPLWEWALDLLEDPLLAPHFVWDAQRLYKHDGTRFERFIHEPWTADRWWDIQVSITALPGENSTPFALILYADKSHLTASGHVKAYPVIARCANLPVNIRNGDGLGGGRVVGFLPIVPGDAAEDGKLSYTDLKRVVWHESFLKLLESIIELSKVGFAYKCFDEIIRVLYPIILILSADYEEQCVMALIRGMRSHCPCPCCLVPRDKLRDHATNYRMRTSEDAIEHLRRWETDRVTGEEALKDLSLRPVENAFWRIKYSDPHRALSFDPLHTDDHGMWGSHLFSEVKTWLQALGRDSTKKVDDQHSQFPRWRKLMHFKAVTNIHFTDGNQFLDIAKQVLFTTQNVLTREADRVGYSLLKTIAAYLQYHMYLSLEVQTETTIAAAEEQLLKFQQVLGASVVLQHRENLTKNWNFPKSHLAKHAPEDIRQKGAVRNFSTRPNEKQHGPIRRAYLRQTNRKEASKQLAKLDQRTVVCEMIRSRIVHLDEQRHNATLRLSTLEDAEGELDEMPAVGHTHLGSPQKPTTLGAVEQEKSSNQAFRDFHNKFVTFINQFAHAHNIPLPNGEEWFVPTGQAEIQEFRYLKVNYESAVDWRLATDYLRCNPSFHGNQRYDCVLISTQDRHGNTTHIFARLLMMFRYVLNGNQDPLDLALVQPMDAPTGNQRVLDHDLGFTRLRARPAARSEFISLRSVVRGALLVPDFRHAGDFFLVDYVDGDWFLRAKQLR</sequence>
<protein>
    <submittedName>
        <fullName evidence="2">Uncharacterized protein</fullName>
    </submittedName>
</protein>
<dbReference type="AlphaFoldDB" id="A0AAD4BMC3"/>
<evidence type="ECO:0000313" key="2">
    <source>
        <dbReference type="EMBL" id="KAF8434767.1"/>
    </source>
</evidence>
<dbReference type="Proteomes" id="UP001194468">
    <property type="component" value="Unassembled WGS sequence"/>
</dbReference>
<organism evidence="2 3">
    <name type="scientific">Boletus edulis BED1</name>
    <dbReference type="NCBI Taxonomy" id="1328754"/>
    <lineage>
        <taxon>Eukaryota</taxon>
        <taxon>Fungi</taxon>
        <taxon>Dikarya</taxon>
        <taxon>Basidiomycota</taxon>
        <taxon>Agaricomycotina</taxon>
        <taxon>Agaricomycetes</taxon>
        <taxon>Agaricomycetidae</taxon>
        <taxon>Boletales</taxon>
        <taxon>Boletineae</taxon>
        <taxon>Boletaceae</taxon>
        <taxon>Boletoideae</taxon>
        <taxon>Boletus</taxon>
    </lineage>
</organism>
<dbReference type="Pfam" id="PF18759">
    <property type="entry name" value="Plavaka"/>
    <property type="match status" value="1"/>
</dbReference>
<comment type="caution">
    <text evidence="2">The sequence shown here is derived from an EMBL/GenBank/DDBJ whole genome shotgun (WGS) entry which is preliminary data.</text>
</comment>
<dbReference type="InterPro" id="IPR041078">
    <property type="entry name" value="Plavaka"/>
</dbReference>
<proteinExistence type="predicted"/>
<evidence type="ECO:0000256" key="1">
    <source>
        <dbReference type="SAM" id="MobiDB-lite"/>
    </source>
</evidence>
<evidence type="ECO:0000313" key="3">
    <source>
        <dbReference type="Proteomes" id="UP001194468"/>
    </source>
</evidence>
<reference evidence="2" key="2">
    <citation type="journal article" date="2020" name="Nat. Commun.">
        <title>Large-scale genome sequencing of mycorrhizal fungi provides insights into the early evolution of symbiotic traits.</title>
        <authorList>
            <person name="Miyauchi S."/>
            <person name="Kiss E."/>
            <person name="Kuo A."/>
            <person name="Drula E."/>
            <person name="Kohler A."/>
            <person name="Sanchez-Garcia M."/>
            <person name="Morin E."/>
            <person name="Andreopoulos B."/>
            <person name="Barry K.W."/>
            <person name="Bonito G."/>
            <person name="Buee M."/>
            <person name="Carver A."/>
            <person name="Chen C."/>
            <person name="Cichocki N."/>
            <person name="Clum A."/>
            <person name="Culley D."/>
            <person name="Crous P.W."/>
            <person name="Fauchery L."/>
            <person name="Girlanda M."/>
            <person name="Hayes R.D."/>
            <person name="Keri Z."/>
            <person name="LaButti K."/>
            <person name="Lipzen A."/>
            <person name="Lombard V."/>
            <person name="Magnuson J."/>
            <person name="Maillard F."/>
            <person name="Murat C."/>
            <person name="Nolan M."/>
            <person name="Ohm R.A."/>
            <person name="Pangilinan J."/>
            <person name="Pereira M.F."/>
            <person name="Perotto S."/>
            <person name="Peter M."/>
            <person name="Pfister S."/>
            <person name="Riley R."/>
            <person name="Sitrit Y."/>
            <person name="Stielow J.B."/>
            <person name="Szollosi G."/>
            <person name="Zifcakova L."/>
            <person name="Stursova M."/>
            <person name="Spatafora J.W."/>
            <person name="Tedersoo L."/>
            <person name="Vaario L.M."/>
            <person name="Yamada A."/>
            <person name="Yan M."/>
            <person name="Wang P."/>
            <person name="Xu J."/>
            <person name="Bruns T."/>
            <person name="Baldrian P."/>
            <person name="Vilgalys R."/>
            <person name="Dunand C."/>
            <person name="Henrissat B."/>
            <person name="Grigoriev I.V."/>
            <person name="Hibbett D."/>
            <person name="Nagy L.G."/>
            <person name="Martin F.M."/>
        </authorList>
    </citation>
    <scope>NUCLEOTIDE SEQUENCE</scope>
    <source>
        <strain evidence="2">BED1</strain>
    </source>
</reference>
<name>A0AAD4BMC3_BOLED</name>